<comment type="caution">
    <text evidence="1">The sequence shown here is derived from an EMBL/GenBank/DDBJ whole genome shotgun (WGS) entry which is preliminary data.</text>
</comment>
<feature type="non-terminal residue" evidence="1">
    <location>
        <position position="270"/>
    </location>
</feature>
<gene>
    <name evidence="1" type="ORF">A4X09_0g7572</name>
</gene>
<keyword evidence="2" id="KW-1185">Reference proteome</keyword>
<sequence length="270" mass="30235">MRTLVAGEVSERASELVYGQLQVSLKRRGVSMMLELPTSRGATERGITHFNVDPTRIPPALNNLKAGSRLMVRLASPRSSSRPEREKHQFRRFQDEARYGEIGLEFAEGDGRWIPIYHGAKKIITMSPVSVASLWQPLQEAYNAWVNRLGREYAHTASSKRQTTSFLPPPEPQDIDLRELSATLFPVERLNVIYVKVPNGKFRRTIKFGSSALQETGKKEELGLSKEMTVKVVPGSGTRLQAILGNGSSFVAKDSLHLRRFGGDYLRDPS</sequence>
<dbReference type="EMBL" id="LWDG02000889">
    <property type="protein sequence ID" value="KAE8261923.1"/>
    <property type="molecule type" value="Genomic_DNA"/>
</dbReference>
<protein>
    <submittedName>
        <fullName evidence="1">Uncharacterized protein</fullName>
    </submittedName>
</protein>
<evidence type="ECO:0000313" key="2">
    <source>
        <dbReference type="Proteomes" id="UP000078113"/>
    </source>
</evidence>
<reference evidence="1" key="1">
    <citation type="submission" date="2016-04" db="EMBL/GenBank/DDBJ databases">
        <authorList>
            <person name="Nguyen H.D."/>
            <person name="Samba Siva P."/>
            <person name="Cullis J."/>
            <person name="Levesque C.A."/>
            <person name="Hambleton S."/>
        </authorList>
    </citation>
    <scope>NUCLEOTIDE SEQUENCE</scope>
    <source>
        <strain evidence="1">DAOMC 236422</strain>
    </source>
</reference>
<organism evidence="1 2">
    <name type="scientific">Tilletia walkeri</name>
    <dbReference type="NCBI Taxonomy" id="117179"/>
    <lineage>
        <taxon>Eukaryota</taxon>
        <taxon>Fungi</taxon>
        <taxon>Dikarya</taxon>
        <taxon>Basidiomycota</taxon>
        <taxon>Ustilaginomycotina</taxon>
        <taxon>Exobasidiomycetes</taxon>
        <taxon>Tilletiales</taxon>
        <taxon>Tilletiaceae</taxon>
        <taxon>Tilletia</taxon>
    </lineage>
</organism>
<evidence type="ECO:0000313" key="1">
    <source>
        <dbReference type="EMBL" id="KAE8261923.1"/>
    </source>
</evidence>
<accession>A0A8X7T1I9</accession>
<name>A0A8X7T1I9_9BASI</name>
<reference evidence="1" key="2">
    <citation type="journal article" date="2019" name="IMA Fungus">
        <title>Genome sequencing and comparison of five Tilletia species to identify candidate genes for the detection of regulated species infecting wheat.</title>
        <authorList>
            <person name="Nguyen H.D.T."/>
            <person name="Sultana T."/>
            <person name="Kesanakurti P."/>
            <person name="Hambleton S."/>
        </authorList>
    </citation>
    <scope>NUCLEOTIDE SEQUENCE</scope>
    <source>
        <strain evidence="1">DAOMC 236422</strain>
    </source>
</reference>
<dbReference type="AlphaFoldDB" id="A0A8X7T1I9"/>
<proteinExistence type="predicted"/>
<dbReference type="Proteomes" id="UP000078113">
    <property type="component" value="Unassembled WGS sequence"/>
</dbReference>